<reference evidence="3" key="1">
    <citation type="submission" date="2023-06" db="EMBL/GenBank/DDBJ databases">
        <title>Draft genome sequence of Nocardioides sp. SOB77.</title>
        <authorList>
            <person name="Zhang G."/>
        </authorList>
    </citation>
    <scope>NUCLEOTIDE SEQUENCE</scope>
    <source>
        <strain evidence="3">SOB77</strain>
    </source>
</reference>
<feature type="region of interest" description="Disordered" evidence="1">
    <location>
        <begin position="338"/>
        <end position="363"/>
    </location>
</feature>
<keyword evidence="4" id="KW-1185">Reference proteome</keyword>
<evidence type="ECO:0000313" key="4">
    <source>
        <dbReference type="Proteomes" id="UP001168620"/>
    </source>
</evidence>
<sequence length="412" mass="41639">MNETEAVEQVTRLAESADPGDAPVGRVLAAARRARRRRTRRVVVGAVAATALTTLGTVGVVQVATDSPTTPRPAPVDGPVPPPGTRYVGLGRVVVAVPAVWDTNRFACGSPAADTVYFRPSVPEPTCDAPDDRYDSLRIGRLGEPEGSVAELAELAELVDDGERVDLGEGVVGYRSRSGCTDDGAAGGVGERVTGCTTTLVVPEEDVFLRLRTADPRAGEVADAVLGSARLLPDGWTTVPPIAWMEPSGSVGNRLLGAGLEVAREGEGTFGSGRTPVLGSHPDAGSVVAAGSTVSLALAGPEPMVAVPASTTPGGSVDLYFPSEQLRGVGFSLTSAGRPASSGPDFSLTSDAGSGGTPTWGAGLVPDLGVGGPGPDRVVVPDVTAPGDYRLCTANAADQACTTITVTAGSAP</sequence>
<evidence type="ECO:0000256" key="2">
    <source>
        <dbReference type="SAM" id="Phobius"/>
    </source>
</evidence>
<comment type="caution">
    <text evidence="3">The sequence shown here is derived from an EMBL/GenBank/DDBJ whole genome shotgun (WGS) entry which is preliminary data.</text>
</comment>
<name>A0ABT8FIA6_9ACTN</name>
<gene>
    <name evidence="3" type="ORF">QWY28_14260</name>
</gene>
<organism evidence="3 4">
    <name type="scientific">Nocardioides oceani</name>
    <dbReference type="NCBI Taxonomy" id="3058369"/>
    <lineage>
        <taxon>Bacteria</taxon>
        <taxon>Bacillati</taxon>
        <taxon>Actinomycetota</taxon>
        <taxon>Actinomycetes</taxon>
        <taxon>Propionibacteriales</taxon>
        <taxon>Nocardioidaceae</taxon>
        <taxon>Nocardioides</taxon>
    </lineage>
</organism>
<keyword evidence="2" id="KW-0472">Membrane</keyword>
<dbReference type="Proteomes" id="UP001168620">
    <property type="component" value="Unassembled WGS sequence"/>
</dbReference>
<evidence type="ECO:0000313" key="3">
    <source>
        <dbReference type="EMBL" id="MDN4174122.1"/>
    </source>
</evidence>
<proteinExistence type="predicted"/>
<dbReference type="EMBL" id="JAUHJQ010000005">
    <property type="protein sequence ID" value="MDN4174122.1"/>
    <property type="molecule type" value="Genomic_DNA"/>
</dbReference>
<feature type="transmembrane region" description="Helical" evidence="2">
    <location>
        <begin position="42"/>
        <end position="64"/>
    </location>
</feature>
<protein>
    <recommendedName>
        <fullName evidence="5">PASTA domain-containing protein</fullName>
    </recommendedName>
</protein>
<dbReference type="RefSeq" id="WP_300953221.1">
    <property type="nucleotide sequence ID" value="NZ_JAUHJQ010000005.1"/>
</dbReference>
<keyword evidence="2" id="KW-1133">Transmembrane helix</keyword>
<accession>A0ABT8FIA6</accession>
<evidence type="ECO:0000256" key="1">
    <source>
        <dbReference type="SAM" id="MobiDB-lite"/>
    </source>
</evidence>
<evidence type="ECO:0008006" key="5">
    <source>
        <dbReference type="Google" id="ProtNLM"/>
    </source>
</evidence>
<keyword evidence="2" id="KW-0812">Transmembrane</keyword>